<gene>
    <name evidence="1" type="ORF">IGX34_21635</name>
</gene>
<dbReference type="SUPFAM" id="SSF52540">
    <property type="entry name" value="P-loop containing nucleoside triphosphate hydrolases"/>
    <property type="match status" value="1"/>
</dbReference>
<evidence type="ECO:0000313" key="1">
    <source>
        <dbReference type="EMBL" id="MBE1162996.1"/>
    </source>
</evidence>
<protein>
    <submittedName>
        <fullName evidence="1">TniB family NTP-binding protein</fullName>
    </submittedName>
</protein>
<dbReference type="CDD" id="cd00009">
    <property type="entry name" value="AAA"/>
    <property type="match status" value="1"/>
</dbReference>
<evidence type="ECO:0000313" key="2">
    <source>
        <dbReference type="Proteomes" id="UP000651010"/>
    </source>
</evidence>
<dbReference type="Pfam" id="PF05621">
    <property type="entry name" value="TniB"/>
    <property type="match status" value="1"/>
</dbReference>
<dbReference type="EMBL" id="JACZZA010000020">
    <property type="protein sequence ID" value="MBE1162996.1"/>
    <property type="molecule type" value="Genomic_DNA"/>
</dbReference>
<dbReference type="Gene3D" id="3.40.50.300">
    <property type="entry name" value="P-loop containing nucleotide triphosphate hydrolases"/>
    <property type="match status" value="1"/>
</dbReference>
<dbReference type="RefSeq" id="WP_192557842.1">
    <property type="nucleotide sequence ID" value="NZ_JACZZA010000020.1"/>
</dbReference>
<sequence length="228" mass="24894">MLLTGNPGSGKSTFGEELARTYEDKVVIVSAEGSRTMREFYGRVLDSLGGPAAHPSTTSDREMAVLRAIKSLGIKALVVDEIQDLSKGTDRELNRVLAGIKFLTNRARLPLICLGALDSSNAFRTDKHLAQRLRPFKLPEWKVDQAFADFVGNIEAILPLRRPSSLRNAEALTFLIKCSGGGLRAIMERIALAAAHAILSGEESLTLKTLEEAEFAPSVELQKKLKYA</sequence>
<reference evidence="1 2" key="1">
    <citation type="submission" date="2020-09" db="EMBL/GenBank/DDBJ databases">
        <title>Dyella sp. 7MK23 isolated from forest soil.</title>
        <authorList>
            <person name="Fu J."/>
        </authorList>
    </citation>
    <scope>NUCLEOTIDE SEQUENCE [LARGE SCALE GENOMIC DNA]</scope>
    <source>
        <strain evidence="1 2">7MK23</strain>
    </source>
</reference>
<dbReference type="InterPro" id="IPR008868">
    <property type="entry name" value="TniB"/>
</dbReference>
<keyword evidence="2" id="KW-1185">Reference proteome</keyword>
<name>A0ABR9GG44_9GAMM</name>
<dbReference type="InterPro" id="IPR027417">
    <property type="entry name" value="P-loop_NTPase"/>
</dbReference>
<dbReference type="Proteomes" id="UP000651010">
    <property type="component" value="Unassembled WGS sequence"/>
</dbReference>
<proteinExistence type="predicted"/>
<comment type="caution">
    <text evidence="1">The sequence shown here is derived from an EMBL/GenBank/DDBJ whole genome shotgun (WGS) entry which is preliminary data.</text>
</comment>
<accession>A0ABR9GG44</accession>
<organism evidence="1 2">
    <name type="scientific">Dyella acidiphila</name>
    <dbReference type="NCBI Taxonomy" id="2775866"/>
    <lineage>
        <taxon>Bacteria</taxon>
        <taxon>Pseudomonadati</taxon>
        <taxon>Pseudomonadota</taxon>
        <taxon>Gammaproteobacteria</taxon>
        <taxon>Lysobacterales</taxon>
        <taxon>Rhodanobacteraceae</taxon>
        <taxon>Dyella</taxon>
    </lineage>
</organism>